<dbReference type="AlphaFoldDB" id="A0A2T7UCB3"/>
<organism evidence="2 3">
    <name type="scientific">Limnohabitans planktonicus II-D5</name>
    <dbReference type="NCBI Taxonomy" id="1293045"/>
    <lineage>
        <taxon>Bacteria</taxon>
        <taxon>Pseudomonadati</taxon>
        <taxon>Pseudomonadota</taxon>
        <taxon>Betaproteobacteria</taxon>
        <taxon>Burkholderiales</taxon>
        <taxon>Comamonadaceae</taxon>
        <taxon>Limnohabitans</taxon>
    </lineage>
</organism>
<gene>
    <name evidence="2" type="ORF">H663_012920</name>
</gene>
<protein>
    <submittedName>
        <fullName evidence="2">Uncharacterized protein</fullName>
    </submittedName>
</protein>
<reference evidence="2" key="1">
    <citation type="submission" date="2017-04" db="EMBL/GenBank/DDBJ databases">
        <title>Unexpected and diverse lifestyles within the genus Limnohabitans.</title>
        <authorList>
            <person name="Kasalicky V."/>
            <person name="Mehrshad M."/>
            <person name="Andrei S.-A."/>
            <person name="Salcher M."/>
            <person name="Kratochvilova H."/>
            <person name="Simek K."/>
            <person name="Ghai R."/>
        </authorList>
    </citation>
    <scope>NUCLEOTIDE SEQUENCE [LARGE SCALE GENOMIC DNA]</scope>
    <source>
        <strain evidence="2">II-D5</strain>
    </source>
</reference>
<dbReference type="STRING" id="1293045.H663_11005"/>
<feature type="region of interest" description="Disordered" evidence="1">
    <location>
        <begin position="158"/>
        <end position="183"/>
    </location>
</feature>
<dbReference type="EMBL" id="LFYT02000016">
    <property type="protein sequence ID" value="PVE42271.1"/>
    <property type="molecule type" value="Genomic_DNA"/>
</dbReference>
<dbReference type="Proteomes" id="UP000037507">
    <property type="component" value="Unassembled WGS sequence"/>
</dbReference>
<evidence type="ECO:0000256" key="1">
    <source>
        <dbReference type="SAM" id="MobiDB-lite"/>
    </source>
</evidence>
<evidence type="ECO:0000313" key="3">
    <source>
        <dbReference type="Proteomes" id="UP000037507"/>
    </source>
</evidence>
<proteinExistence type="predicted"/>
<keyword evidence="3" id="KW-1185">Reference proteome</keyword>
<name>A0A2T7UCB3_9BURK</name>
<sequence>MLSFSVNAQYVNLKGGASIKFQTTLTGDDKERAITAASMNAIERYFSEKGEAQDQVFESSREKIEKALERLVQNTAVLSEQVMQDTKRYQVTVRVELNEARLKNLVKQGTAATMSGEGEKSNIVYLFTARQANSVKQFDDRVVRINQVSVQREVNANSKVSGTEGEKISGNQVSTNTGKSVNARMDGNATVKRESGGSVTSKSDEIGYQVLPMGGYKPAVTSIFTQSGFVALDSDFVLTEADIKSINADYANGNDISPTTLRNVFKTLKASQEKIKFLVIATIDVGLGSVDGSSGMRRIGVEVSGRVLGVEGNIPREIASVPPVQQASLGVDDGAARTAALKKGAEVASREIIAQLNNNGIK</sequence>
<accession>A0A2T7UCB3</accession>
<feature type="compositionally biased region" description="Polar residues" evidence="1">
    <location>
        <begin position="169"/>
        <end position="180"/>
    </location>
</feature>
<comment type="caution">
    <text evidence="2">The sequence shown here is derived from an EMBL/GenBank/DDBJ whole genome shotgun (WGS) entry which is preliminary data.</text>
</comment>
<evidence type="ECO:0000313" key="2">
    <source>
        <dbReference type="EMBL" id="PVE42271.1"/>
    </source>
</evidence>